<dbReference type="Gene3D" id="3.90.400.10">
    <property type="entry name" value="Oligo-1,6-glucosidase, Domain 2"/>
    <property type="match status" value="1"/>
</dbReference>
<comment type="caution">
    <text evidence="3">The sequence shown here is derived from an EMBL/GenBank/DDBJ whole genome shotgun (WGS) entry which is preliminary data.</text>
</comment>
<dbReference type="GO" id="GO:0009313">
    <property type="term" value="P:oligosaccharide catabolic process"/>
    <property type="evidence" value="ECO:0007669"/>
    <property type="project" value="TreeGrafter"/>
</dbReference>
<dbReference type="SMART" id="SM00642">
    <property type="entry name" value="Aamy"/>
    <property type="match status" value="1"/>
</dbReference>
<protein>
    <submittedName>
        <fullName evidence="3">Alpha-amylase family glycosyl hydrolase</fullName>
    </submittedName>
</protein>
<dbReference type="GO" id="GO:0004556">
    <property type="term" value="F:alpha-amylase activity"/>
    <property type="evidence" value="ECO:0007669"/>
    <property type="project" value="TreeGrafter"/>
</dbReference>
<dbReference type="Gene3D" id="3.20.20.80">
    <property type="entry name" value="Glycosidases"/>
    <property type="match status" value="1"/>
</dbReference>
<dbReference type="PANTHER" id="PTHR10357:SF179">
    <property type="entry name" value="NEUTRAL AND BASIC AMINO ACID TRANSPORT PROTEIN RBAT"/>
    <property type="match status" value="1"/>
</dbReference>
<sequence length="536" mass="59619">MSQQWWSDGTVYQIYPRSFADANGDGIGDLAGIRDHIDHLVELEVDAVWLSPFYPSGFVDGGYDVIDLRDVDPVFGTLDDLDDLIADLHAHGIKVIIDIVANHTSDRHPWFREALASGPGSPARQRYHFHDGDEPPSDWVSIFGGLTWTQVPDGQWYYHSFAPEQPDLNWDNSEVQQEFLDILRFWADRGVDGFRVDAASLLAKDLHEPLPSKADLDAWPIGEDHPLQDRDATIEIFHSWRRLLDSFDPPRAAVAEATVPAARLPRYTDPSSLGQAFFFDLLSAEYDAEVFADVIDRCITAASGSSVTWVLNNHDTVRSASRYGTVYPGLGENGWPIRKYGGDWLQAGGDPAMCDAAQGLRRARAAALVMLALPGSAYLYQGEELGLQEVAEIPVDQRQDPTFFRRGDEEVGRDGCRVPLPWEPIGPSYGFGPAGPHLPQPLWFSHYAVSTQRNDPASTLTMYRDALRLRKELIGNDDLIWTSHGENDVLAFRRGKWLIVSNFGDDPSPLPGGTVELASGIVTDELPGETTVWVRR</sequence>
<evidence type="ECO:0000313" key="4">
    <source>
        <dbReference type="Proteomes" id="UP001309299"/>
    </source>
</evidence>
<dbReference type="InterPro" id="IPR045857">
    <property type="entry name" value="O16G_dom_2"/>
</dbReference>
<accession>A0AB35XJW5</accession>
<proteinExistence type="inferred from homology"/>
<dbReference type="InterPro" id="IPR006047">
    <property type="entry name" value="GH13_cat_dom"/>
</dbReference>
<dbReference type="InterPro" id="IPR017853">
    <property type="entry name" value="GH"/>
</dbReference>
<name>A0AB35XJW5_9ACTN</name>
<dbReference type="SUPFAM" id="SSF51445">
    <property type="entry name" value="(Trans)glycosidases"/>
    <property type="match status" value="1"/>
</dbReference>
<organism evidence="3 4">
    <name type="scientific">Cutibacterium avidum</name>
    <dbReference type="NCBI Taxonomy" id="33010"/>
    <lineage>
        <taxon>Bacteria</taxon>
        <taxon>Bacillati</taxon>
        <taxon>Actinomycetota</taxon>
        <taxon>Actinomycetes</taxon>
        <taxon>Propionibacteriales</taxon>
        <taxon>Propionibacteriaceae</taxon>
        <taxon>Cutibacterium</taxon>
    </lineage>
</organism>
<evidence type="ECO:0000259" key="2">
    <source>
        <dbReference type="SMART" id="SM00642"/>
    </source>
</evidence>
<comment type="similarity">
    <text evidence="1">Belongs to the glycosyl hydrolase 13 family.</text>
</comment>
<feature type="domain" description="Glycosyl hydrolase family 13 catalytic" evidence="2">
    <location>
        <begin position="13"/>
        <end position="417"/>
    </location>
</feature>
<dbReference type="PANTHER" id="PTHR10357">
    <property type="entry name" value="ALPHA-AMYLASE FAMILY MEMBER"/>
    <property type="match status" value="1"/>
</dbReference>
<reference evidence="3" key="1">
    <citation type="submission" date="2024-02" db="EMBL/GenBank/DDBJ databases">
        <title>Bacterial skin colonization with Propionibacterium avidum as a risk factor for Periprosthetic Joint Infections - a single-center prospective study.</title>
        <authorList>
            <person name="Achermann Y."/>
        </authorList>
    </citation>
    <scope>NUCLEOTIDE SEQUENCE</scope>
    <source>
        <strain evidence="3">PAVI-2017310195</strain>
    </source>
</reference>
<gene>
    <name evidence="3" type="ORF">V7F78_03920</name>
</gene>
<dbReference type="AlphaFoldDB" id="A0AB35XJW5"/>
<evidence type="ECO:0000313" key="3">
    <source>
        <dbReference type="EMBL" id="MEH1546176.1"/>
    </source>
</evidence>
<keyword evidence="3" id="KW-0378">Hydrolase</keyword>
<dbReference type="EMBL" id="JBAKUA010000004">
    <property type="protein sequence ID" value="MEH1546176.1"/>
    <property type="molecule type" value="Genomic_DNA"/>
</dbReference>
<evidence type="ECO:0000256" key="1">
    <source>
        <dbReference type="ARBA" id="ARBA00008061"/>
    </source>
</evidence>
<dbReference type="RefSeq" id="WP_016667481.1">
    <property type="nucleotide sequence ID" value="NZ_CABKSM010000001.1"/>
</dbReference>
<dbReference type="Proteomes" id="UP001309299">
    <property type="component" value="Unassembled WGS sequence"/>
</dbReference>
<dbReference type="Pfam" id="PF00128">
    <property type="entry name" value="Alpha-amylase"/>
    <property type="match status" value="2"/>
</dbReference>
<dbReference type="CDD" id="cd11332">
    <property type="entry name" value="AmyAc_OligoGlu_TS"/>
    <property type="match status" value="1"/>
</dbReference>